<dbReference type="OrthoDB" id="6096875at2759"/>
<evidence type="ECO:0008006" key="4">
    <source>
        <dbReference type="Google" id="ProtNLM"/>
    </source>
</evidence>
<feature type="compositionally biased region" description="Basic residues" evidence="1">
    <location>
        <begin position="124"/>
        <end position="136"/>
    </location>
</feature>
<dbReference type="OMA" id="LENTRCV"/>
<sequence>MPRRKLAGTNVEPSTPKWALVLFDWDGCTACVETNRFGNHHLNVGSQADLSYDGKIHLVEVLALEDTEYDLGIKDKAWGRGVRAKSIAATRDARELCRRGKFGGFLNIKEDSESEEEDSEVFKRRMSSKPCQKQRKQPKDQPRVVLSRLTENHHGLPSRELDRNTTGVLQKKAKKQTEQMDFQPFDVEADGRSLRILFQGAGETRKEAAVPNRTPCFTADLTSDQVDIIEQLVENNEENKSSCGSQTESVLVLSNEKELRSACEKARNVKLSRSKMNVWCTPFVKEIQCCQKLSYIQRTQAETNLKLNRILELIDTPPQEISGLSECLRQLQTPRPTSVPANEVAQETQQKRQPLSAIQLFERENCQGDPTPADLFPDRPEEAEEEYSDQSMPARLTDLDENSIPSSLDFAVTNNSILLSCPANATIIDVKSPKDIVPGNCEFVINKEVQQLARATACSAGNFLWSMTKLLFSEEEMMTKMNFNGKKGKAKMSPRRRHSLVHLYVDNYDRRADGFKQAINSVNNGLLAVYKKKNKD</sequence>
<feature type="region of interest" description="Disordered" evidence="1">
    <location>
        <begin position="366"/>
        <end position="391"/>
    </location>
</feature>
<dbReference type="AlphaFoldDB" id="A0A8W8M5X7"/>
<evidence type="ECO:0000313" key="2">
    <source>
        <dbReference type="EnsemblMetazoa" id="G31349.1:cds"/>
    </source>
</evidence>
<evidence type="ECO:0000256" key="1">
    <source>
        <dbReference type="SAM" id="MobiDB-lite"/>
    </source>
</evidence>
<name>A0A8W8M5X7_MAGGI</name>
<proteinExistence type="predicted"/>
<organism evidence="2 3">
    <name type="scientific">Magallana gigas</name>
    <name type="common">Pacific oyster</name>
    <name type="synonym">Crassostrea gigas</name>
    <dbReference type="NCBI Taxonomy" id="29159"/>
    <lineage>
        <taxon>Eukaryota</taxon>
        <taxon>Metazoa</taxon>
        <taxon>Spiralia</taxon>
        <taxon>Lophotrochozoa</taxon>
        <taxon>Mollusca</taxon>
        <taxon>Bivalvia</taxon>
        <taxon>Autobranchia</taxon>
        <taxon>Pteriomorphia</taxon>
        <taxon>Ostreida</taxon>
        <taxon>Ostreoidea</taxon>
        <taxon>Ostreidae</taxon>
        <taxon>Magallana</taxon>
    </lineage>
</organism>
<dbReference type="Proteomes" id="UP000005408">
    <property type="component" value="Unassembled WGS sequence"/>
</dbReference>
<reference evidence="2" key="1">
    <citation type="submission" date="2022-08" db="UniProtKB">
        <authorList>
            <consortium name="EnsemblMetazoa"/>
        </authorList>
    </citation>
    <scope>IDENTIFICATION</scope>
    <source>
        <strain evidence="2">05x7-T-G4-1.051#20</strain>
    </source>
</reference>
<keyword evidence="3" id="KW-1185">Reference proteome</keyword>
<feature type="region of interest" description="Disordered" evidence="1">
    <location>
        <begin position="116"/>
        <end position="143"/>
    </location>
</feature>
<protein>
    <recommendedName>
        <fullName evidence="4">BEN domain-containing protein</fullName>
    </recommendedName>
</protein>
<dbReference type="EnsemblMetazoa" id="G31349.1">
    <property type="protein sequence ID" value="G31349.1:cds"/>
    <property type="gene ID" value="G31349"/>
</dbReference>
<evidence type="ECO:0000313" key="3">
    <source>
        <dbReference type="Proteomes" id="UP000005408"/>
    </source>
</evidence>
<accession>A0A8W8M5X7</accession>